<accession>A0AAN8X9R6</accession>
<dbReference type="EMBL" id="JAXCGZ010009467">
    <property type="protein sequence ID" value="KAK7077133.1"/>
    <property type="molecule type" value="Genomic_DNA"/>
</dbReference>
<evidence type="ECO:0000313" key="1">
    <source>
        <dbReference type="EMBL" id="KAK7077133.1"/>
    </source>
</evidence>
<dbReference type="Proteomes" id="UP001381693">
    <property type="component" value="Unassembled WGS sequence"/>
</dbReference>
<dbReference type="AlphaFoldDB" id="A0AAN8X9R6"/>
<protein>
    <submittedName>
        <fullName evidence="1">Uncharacterized protein</fullName>
    </submittedName>
</protein>
<reference evidence="1 2" key="1">
    <citation type="submission" date="2023-11" db="EMBL/GenBank/DDBJ databases">
        <title>Halocaridina rubra genome assembly.</title>
        <authorList>
            <person name="Smith C."/>
        </authorList>
    </citation>
    <scope>NUCLEOTIDE SEQUENCE [LARGE SCALE GENOMIC DNA]</scope>
    <source>
        <strain evidence="1">EP-1</strain>
        <tissue evidence="1">Whole</tissue>
    </source>
</reference>
<gene>
    <name evidence="1" type="ORF">SK128_007442</name>
</gene>
<keyword evidence="2" id="KW-1185">Reference proteome</keyword>
<sequence length="95" mass="11197">MDDYTGTEIRKREENEEEIFHGMCYKLEDAFRAGYRGNCFQEPPNPVEVSEALWSLLGRVPSRQCREELQEIYCSFLYHNKGLCLPPFVLDPYQV</sequence>
<comment type="caution">
    <text evidence="1">The sequence shown here is derived from an EMBL/GenBank/DDBJ whole genome shotgun (WGS) entry which is preliminary data.</text>
</comment>
<organism evidence="1 2">
    <name type="scientific">Halocaridina rubra</name>
    <name type="common">Hawaiian red shrimp</name>
    <dbReference type="NCBI Taxonomy" id="373956"/>
    <lineage>
        <taxon>Eukaryota</taxon>
        <taxon>Metazoa</taxon>
        <taxon>Ecdysozoa</taxon>
        <taxon>Arthropoda</taxon>
        <taxon>Crustacea</taxon>
        <taxon>Multicrustacea</taxon>
        <taxon>Malacostraca</taxon>
        <taxon>Eumalacostraca</taxon>
        <taxon>Eucarida</taxon>
        <taxon>Decapoda</taxon>
        <taxon>Pleocyemata</taxon>
        <taxon>Caridea</taxon>
        <taxon>Atyoidea</taxon>
        <taxon>Atyidae</taxon>
        <taxon>Halocaridina</taxon>
    </lineage>
</organism>
<proteinExistence type="predicted"/>
<name>A0AAN8X9R6_HALRR</name>
<evidence type="ECO:0000313" key="2">
    <source>
        <dbReference type="Proteomes" id="UP001381693"/>
    </source>
</evidence>